<evidence type="ECO:0000313" key="11">
    <source>
        <dbReference type="EMBL" id="AET05107.1"/>
    </source>
</evidence>
<feature type="binding site" evidence="9">
    <location>
        <position position="104"/>
    </location>
    <ligand>
        <name>Zn(2+)</name>
        <dbReference type="ChEBI" id="CHEBI:29105"/>
        <note>catalytic</note>
    </ligand>
</feature>
<dbReference type="CDD" id="cd01283">
    <property type="entry name" value="cytidine_deaminase"/>
    <property type="match status" value="2"/>
</dbReference>
<dbReference type="EnsemblPlants" id="AET05107">
    <property type="protein sequence ID" value="AET05107"/>
    <property type="gene ID" value="MTR_8g101570"/>
</dbReference>
<dbReference type="AlphaFoldDB" id="G7LJJ4"/>
<dbReference type="EMBL" id="PSQE01000008">
    <property type="protein sequence ID" value="RHN43555.1"/>
    <property type="molecule type" value="Genomic_DNA"/>
</dbReference>
<dbReference type="NCBIfam" id="TIGR01355">
    <property type="entry name" value="cyt_deam_dimer"/>
    <property type="match status" value="1"/>
</dbReference>
<dbReference type="NCBIfam" id="NF006537">
    <property type="entry name" value="PRK09027.1"/>
    <property type="match status" value="1"/>
</dbReference>
<comment type="similarity">
    <text evidence="1">Belongs to the cytidine and deoxycytidylate deaminase family.</text>
</comment>
<dbReference type="GO" id="GO:0042803">
    <property type="term" value="F:protein homodimerization activity"/>
    <property type="evidence" value="ECO:0007669"/>
    <property type="project" value="UniProtKB-ARBA"/>
</dbReference>
<dbReference type="Proteomes" id="UP000002051">
    <property type="component" value="Chromosome 8"/>
</dbReference>
<dbReference type="Gramene" id="rna50156">
    <property type="protein sequence ID" value="RHN43555.1"/>
    <property type="gene ID" value="gene50156"/>
</dbReference>
<dbReference type="PANTHER" id="PTHR11644:SF2">
    <property type="entry name" value="CYTIDINE DEAMINASE"/>
    <property type="match status" value="1"/>
</dbReference>
<dbReference type="GO" id="GO:0005829">
    <property type="term" value="C:cytosol"/>
    <property type="evidence" value="ECO:0000318"/>
    <property type="project" value="GO_Central"/>
</dbReference>
<keyword evidence="4 9" id="KW-0479">Metal-binding</keyword>
<dbReference type="InterPro" id="IPR013171">
    <property type="entry name" value="Cyd/dCyd_deaminase_Zn-bd"/>
</dbReference>
<comment type="subunit">
    <text evidence="2">Homodimer.</text>
</comment>
<dbReference type="PANTHER" id="PTHR11644">
    <property type="entry name" value="CYTIDINE DEAMINASE"/>
    <property type="match status" value="1"/>
</dbReference>
<evidence type="ECO:0000256" key="2">
    <source>
        <dbReference type="ARBA" id="ARBA00011738"/>
    </source>
</evidence>
<dbReference type="Proteomes" id="UP000265566">
    <property type="component" value="Chromosome 8"/>
</dbReference>
<evidence type="ECO:0000256" key="5">
    <source>
        <dbReference type="ARBA" id="ARBA00022801"/>
    </source>
</evidence>
<evidence type="ECO:0000256" key="1">
    <source>
        <dbReference type="ARBA" id="ARBA00006576"/>
    </source>
</evidence>
<evidence type="ECO:0000256" key="7">
    <source>
        <dbReference type="PIRSR" id="PIRSR006334-1"/>
    </source>
</evidence>
<feature type="domain" description="CMP/dCMP-type deaminase" evidence="10">
    <location>
        <begin position="177"/>
        <end position="287"/>
    </location>
</feature>
<evidence type="ECO:0000313" key="15">
    <source>
        <dbReference type="Proteomes" id="UP000265566"/>
    </source>
</evidence>
<gene>
    <name evidence="13" type="primary">11428999</name>
    <name evidence="11" type="ordered locus">MTR_8g101570</name>
    <name evidence="12" type="ORF">MtrunA17_Chr8g0389191</name>
</gene>
<feature type="binding site" evidence="8">
    <location>
        <begin position="64"/>
        <end position="66"/>
    </location>
    <ligand>
        <name>substrate</name>
    </ligand>
</feature>
<evidence type="ECO:0000313" key="13">
    <source>
        <dbReference type="EnsemblPlants" id="AET05107"/>
    </source>
</evidence>
<reference evidence="11 14" key="2">
    <citation type="journal article" date="2014" name="BMC Genomics">
        <title>An improved genome release (version Mt4.0) for the model legume Medicago truncatula.</title>
        <authorList>
            <person name="Tang H."/>
            <person name="Krishnakumar V."/>
            <person name="Bidwell S."/>
            <person name="Rosen B."/>
            <person name="Chan A."/>
            <person name="Zhou S."/>
            <person name="Gentzbittel L."/>
            <person name="Childs K.L."/>
            <person name="Yandell M."/>
            <person name="Gundlach H."/>
            <person name="Mayer K.F."/>
            <person name="Schwartz D.C."/>
            <person name="Town C.D."/>
        </authorList>
    </citation>
    <scope>GENOME REANNOTATION</scope>
    <source>
        <strain evidence="13 14">cv. Jemalong A17</strain>
    </source>
</reference>
<dbReference type="GO" id="GO:0008270">
    <property type="term" value="F:zinc ion binding"/>
    <property type="evidence" value="ECO:0000318"/>
    <property type="project" value="GO_Central"/>
</dbReference>
<feature type="active site" description="Proton donor" evidence="7">
    <location>
        <position position="79"/>
    </location>
</feature>
<dbReference type="InterPro" id="IPR006263">
    <property type="entry name" value="Cyt_deam_dimer"/>
</dbReference>
<dbReference type="Pfam" id="PF00383">
    <property type="entry name" value="dCMP_cyt_deam_1"/>
    <property type="match status" value="1"/>
</dbReference>
<feature type="binding site" evidence="9">
    <location>
        <position position="107"/>
    </location>
    <ligand>
        <name>Zn(2+)</name>
        <dbReference type="ChEBI" id="CHEBI:29105"/>
        <note>catalytic</note>
    </ligand>
</feature>
<organism evidence="11 14">
    <name type="scientific">Medicago truncatula</name>
    <name type="common">Barrel medic</name>
    <name type="synonym">Medicago tribuloides</name>
    <dbReference type="NCBI Taxonomy" id="3880"/>
    <lineage>
        <taxon>Eukaryota</taxon>
        <taxon>Viridiplantae</taxon>
        <taxon>Streptophyta</taxon>
        <taxon>Embryophyta</taxon>
        <taxon>Tracheophyta</taxon>
        <taxon>Spermatophyta</taxon>
        <taxon>Magnoliopsida</taxon>
        <taxon>eudicotyledons</taxon>
        <taxon>Gunneridae</taxon>
        <taxon>Pentapetalae</taxon>
        <taxon>rosids</taxon>
        <taxon>fabids</taxon>
        <taxon>Fabales</taxon>
        <taxon>Fabaceae</taxon>
        <taxon>Papilionoideae</taxon>
        <taxon>50 kb inversion clade</taxon>
        <taxon>NPAAA clade</taxon>
        <taxon>Hologalegina</taxon>
        <taxon>IRL clade</taxon>
        <taxon>Trifolieae</taxon>
        <taxon>Medicago</taxon>
    </lineage>
</organism>
<proteinExistence type="inferred from homology"/>
<reference evidence="13" key="3">
    <citation type="submission" date="2015-04" db="UniProtKB">
        <authorList>
            <consortium name="EnsemblPlants"/>
        </authorList>
    </citation>
    <scope>IDENTIFICATION</scope>
    <source>
        <strain evidence="13">cv. Jemalong A17</strain>
    </source>
</reference>
<keyword evidence="14" id="KW-1185">Reference proteome</keyword>
<comment type="cofactor">
    <cofactor evidence="9">
        <name>Zn(2+)</name>
        <dbReference type="ChEBI" id="CHEBI:29105"/>
    </cofactor>
    <text evidence="9">Binds 1 zinc ion.</text>
</comment>
<dbReference type="eggNOG" id="KOG0833">
    <property type="taxonomic scope" value="Eukaryota"/>
</dbReference>
<reference evidence="12" key="5">
    <citation type="journal article" date="2018" name="Nat. Plants">
        <title>Whole-genome landscape of Medicago truncatula symbiotic genes.</title>
        <authorList>
            <person name="Pecrix Y."/>
            <person name="Gamas P."/>
            <person name="Carrere S."/>
        </authorList>
    </citation>
    <scope>NUCLEOTIDE SEQUENCE</scope>
    <source>
        <tissue evidence="12">Leaves</tissue>
    </source>
</reference>
<dbReference type="InterPro" id="IPR016193">
    <property type="entry name" value="Cytidine_deaminase-like"/>
</dbReference>
<evidence type="ECO:0000256" key="3">
    <source>
        <dbReference type="ARBA" id="ARBA00012783"/>
    </source>
</evidence>
<feature type="binding site" evidence="9">
    <location>
        <position position="77"/>
    </location>
    <ligand>
        <name>Zn(2+)</name>
        <dbReference type="ChEBI" id="CHEBI:29105"/>
        <note>catalytic</note>
    </ligand>
</feature>
<dbReference type="FunFam" id="3.40.140.10:FF:000041">
    <property type="entry name" value="Cytidine deaminase"/>
    <property type="match status" value="1"/>
</dbReference>
<dbReference type="GO" id="GO:0004126">
    <property type="term" value="F:cytidine deaminase activity"/>
    <property type="evidence" value="ECO:0000318"/>
    <property type="project" value="GO_Central"/>
</dbReference>
<dbReference type="Gene3D" id="3.40.140.10">
    <property type="entry name" value="Cytidine Deaminase, domain 2"/>
    <property type="match status" value="2"/>
</dbReference>
<keyword evidence="5 12" id="KW-0378">Hydrolase</keyword>
<dbReference type="HOGENOM" id="CLU_052424_1_0_1"/>
<evidence type="ECO:0000256" key="8">
    <source>
        <dbReference type="PIRSR" id="PIRSR006334-2"/>
    </source>
</evidence>
<dbReference type="GO" id="GO:0046135">
    <property type="term" value="P:pyrimidine nucleoside catabolic process"/>
    <property type="evidence" value="ECO:0007669"/>
    <property type="project" value="UniProtKB-ARBA"/>
</dbReference>
<evidence type="ECO:0000256" key="9">
    <source>
        <dbReference type="PIRSR" id="PIRSR006334-3"/>
    </source>
</evidence>
<evidence type="ECO:0000256" key="6">
    <source>
        <dbReference type="ARBA" id="ARBA00022833"/>
    </source>
</evidence>
<dbReference type="FunFam" id="3.40.140.10:FF:000006">
    <property type="entry name" value="Cytidine deaminase"/>
    <property type="match status" value="1"/>
</dbReference>
<evidence type="ECO:0000256" key="4">
    <source>
        <dbReference type="ARBA" id="ARBA00022723"/>
    </source>
</evidence>
<dbReference type="OMA" id="NYSPCGH"/>
<dbReference type="PIRSF" id="PIRSF006334">
    <property type="entry name" value="Cdd_plus_pseudo"/>
    <property type="match status" value="1"/>
</dbReference>
<dbReference type="Pfam" id="PF08211">
    <property type="entry name" value="dCMP_cyt_deam_2"/>
    <property type="match status" value="1"/>
</dbReference>
<dbReference type="SUPFAM" id="SSF53927">
    <property type="entry name" value="Cytidine deaminase-like"/>
    <property type="match status" value="2"/>
</dbReference>
<sequence>MDRPVFVIEATEAKSMAKSSSLTLTQLLPSLVTSAQSLARPPISNFHVGAVGLSPSGRILIGVNVEFPGLPLHHSIHAEQFLLTNLSLHDEPNLHSFAVSAAPCGHCRQFFQEIRGAPDIQIIITSESDPNFTSLSHFLPYRFGPHDLLPQHAPLFLEPRNNGLTQKLPNGVCKGDAVDEKLKIAAMEGANKSHAPYSNSPSGMAIVDCNGKIYKGSYVESAAFNPSLGPLQAAVVAFMVGGGGKYDEIVGAVLVEKDGAMVKQEGTVRLLLEAISPKCQLQTFLCE</sequence>
<dbReference type="KEGG" id="mtr:11428999"/>
<reference evidence="11 14" key="1">
    <citation type="journal article" date="2011" name="Nature">
        <title>The Medicago genome provides insight into the evolution of rhizobial symbioses.</title>
        <authorList>
            <person name="Young N.D."/>
            <person name="Debelle F."/>
            <person name="Oldroyd G.E."/>
            <person name="Geurts R."/>
            <person name="Cannon S.B."/>
            <person name="Udvardi M.K."/>
            <person name="Benedito V.A."/>
            <person name="Mayer K.F."/>
            <person name="Gouzy J."/>
            <person name="Schoof H."/>
            <person name="Van de Peer Y."/>
            <person name="Proost S."/>
            <person name="Cook D.R."/>
            <person name="Meyers B.C."/>
            <person name="Spannagl M."/>
            <person name="Cheung F."/>
            <person name="De Mita S."/>
            <person name="Krishnakumar V."/>
            <person name="Gundlach H."/>
            <person name="Zhou S."/>
            <person name="Mudge J."/>
            <person name="Bharti A.K."/>
            <person name="Murray J.D."/>
            <person name="Naoumkina M.A."/>
            <person name="Rosen B."/>
            <person name="Silverstein K.A."/>
            <person name="Tang H."/>
            <person name="Rombauts S."/>
            <person name="Zhao P.X."/>
            <person name="Zhou P."/>
            <person name="Barbe V."/>
            <person name="Bardou P."/>
            <person name="Bechner M."/>
            <person name="Bellec A."/>
            <person name="Berger A."/>
            <person name="Berges H."/>
            <person name="Bidwell S."/>
            <person name="Bisseling T."/>
            <person name="Choisne N."/>
            <person name="Couloux A."/>
            <person name="Denny R."/>
            <person name="Deshpande S."/>
            <person name="Dai X."/>
            <person name="Doyle J.J."/>
            <person name="Dudez A.M."/>
            <person name="Farmer A.D."/>
            <person name="Fouteau S."/>
            <person name="Franken C."/>
            <person name="Gibelin C."/>
            <person name="Gish J."/>
            <person name="Goldstein S."/>
            <person name="Gonzalez A.J."/>
            <person name="Green P.J."/>
            <person name="Hallab A."/>
            <person name="Hartog M."/>
            <person name="Hua A."/>
            <person name="Humphray S.J."/>
            <person name="Jeong D.H."/>
            <person name="Jing Y."/>
            <person name="Jocker A."/>
            <person name="Kenton S.M."/>
            <person name="Kim D.J."/>
            <person name="Klee K."/>
            <person name="Lai H."/>
            <person name="Lang C."/>
            <person name="Lin S."/>
            <person name="Macmil S.L."/>
            <person name="Magdelenat G."/>
            <person name="Matthews L."/>
            <person name="McCorrison J."/>
            <person name="Monaghan E.L."/>
            <person name="Mun J.H."/>
            <person name="Najar F.Z."/>
            <person name="Nicholson C."/>
            <person name="Noirot C."/>
            <person name="O'Bleness M."/>
            <person name="Paule C.R."/>
            <person name="Poulain J."/>
            <person name="Prion F."/>
            <person name="Qin B."/>
            <person name="Qu C."/>
            <person name="Retzel E.F."/>
            <person name="Riddle C."/>
            <person name="Sallet E."/>
            <person name="Samain S."/>
            <person name="Samson N."/>
            <person name="Sanders I."/>
            <person name="Saurat O."/>
            <person name="Scarpelli C."/>
            <person name="Schiex T."/>
            <person name="Segurens B."/>
            <person name="Severin A.J."/>
            <person name="Sherrier D.J."/>
            <person name="Shi R."/>
            <person name="Sims S."/>
            <person name="Singer S.R."/>
            <person name="Sinharoy S."/>
            <person name="Sterck L."/>
            <person name="Viollet A."/>
            <person name="Wang B.B."/>
            <person name="Wang K."/>
            <person name="Wang M."/>
            <person name="Wang X."/>
            <person name="Warfsmann J."/>
            <person name="Weissenbach J."/>
            <person name="White D.D."/>
            <person name="White J.D."/>
            <person name="Wiley G.B."/>
            <person name="Wincker P."/>
            <person name="Xing Y."/>
            <person name="Yang L."/>
            <person name="Yao Z."/>
            <person name="Ying F."/>
            <person name="Zhai J."/>
            <person name="Zhou L."/>
            <person name="Zuber A."/>
            <person name="Denarie J."/>
            <person name="Dixon R.A."/>
            <person name="May G.D."/>
            <person name="Schwartz D.C."/>
            <person name="Rogers J."/>
            <person name="Quetier F."/>
            <person name="Town C.D."/>
            <person name="Roe B.A."/>
        </authorList>
    </citation>
    <scope>NUCLEOTIDE SEQUENCE [LARGE SCALE GENOMIC DNA]</scope>
    <source>
        <strain evidence="11">A17</strain>
        <strain evidence="13 14">cv. Jemalong A17</strain>
    </source>
</reference>
<name>G7LJJ4_MEDTR</name>
<accession>G7LJJ4</accession>
<dbReference type="EC" id="3.5.4.5" evidence="3"/>
<evidence type="ECO:0000313" key="12">
    <source>
        <dbReference type="EMBL" id="RHN43555.1"/>
    </source>
</evidence>
<dbReference type="InterPro" id="IPR050202">
    <property type="entry name" value="Cyt/Deoxycyt_deaminase"/>
</dbReference>
<feature type="domain" description="CMP/dCMP-type deaminase" evidence="10">
    <location>
        <begin position="23"/>
        <end position="146"/>
    </location>
</feature>
<reference evidence="15" key="4">
    <citation type="journal article" date="2018" name="Nat. Plants">
        <title>Whole-genome landscape of Medicago truncatula symbiotic genes.</title>
        <authorList>
            <person name="Pecrix Y."/>
            <person name="Staton S.E."/>
            <person name="Sallet E."/>
            <person name="Lelandais-Briere C."/>
            <person name="Moreau S."/>
            <person name="Carrere S."/>
            <person name="Blein T."/>
            <person name="Jardinaud M.F."/>
            <person name="Latrasse D."/>
            <person name="Zouine M."/>
            <person name="Zahm M."/>
            <person name="Kreplak J."/>
            <person name="Mayjonade B."/>
            <person name="Satge C."/>
            <person name="Perez M."/>
            <person name="Cauet S."/>
            <person name="Marande W."/>
            <person name="Chantry-Darmon C."/>
            <person name="Lopez-Roques C."/>
            <person name="Bouchez O."/>
            <person name="Berard A."/>
            <person name="Debelle F."/>
            <person name="Munos S."/>
            <person name="Bendahmane A."/>
            <person name="Berges H."/>
            <person name="Niebel A."/>
            <person name="Buitink J."/>
            <person name="Frugier F."/>
            <person name="Benhamed M."/>
            <person name="Crespi M."/>
            <person name="Gouzy J."/>
            <person name="Gamas P."/>
        </authorList>
    </citation>
    <scope>NUCLEOTIDE SEQUENCE [LARGE SCALE GENOMIC DNA]</scope>
    <source>
        <strain evidence="15">cv. Jemalong A17</strain>
    </source>
</reference>
<evidence type="ECO:0000313" key="14">
    <source>
        <dbReference type="Proteomes" id="UP000002051"/>
    </source>
</evidence>
<protein>
    <recommendedName>
        <fullName evidence="3">cytidine deaminase</fullName>
        <ecNumber evidence="3">3.5.4.5</ecNumber>
    </recommendedName>
</protein>
<dbReference type="InterPro" id="IPR002125">
    <property type="entry name" value="CMP_dCMP_dom"/>
</dbReference>
<evidence type="ECO:0000259" key="10">
    <source>
        <dbReference type="PROSITE" id="PS51747"/>
    </source>
</evidence>
<dbReference type="EMBL" id="CM001224">
    <property type="protein sequence ID" value="AET05107.1"/>
    <property type="molecule type" value="Genomic_DNA"/>
</dbReference>
<dbReference type="PROSITE" id="PS51747">
    <property type="entry name" value="CYT_DCMP_DEAMINASES_2"/>
    <property type="match status" value="2"/>
</dbReference>
<dbReference type="PaxDb" id="3880-AET05107"/>
<dbReference type="STRING" id="3880.G7LJJ4"/>
<keyword evidence="6 9" id="KW-0862">Zinc</keyword>
<dbReference type="OrthoDB" id="414540at2759"/>